<accession>A0A4Z1ITA8</accession>
<dbReference type="SUPFAM" id="SSF90123">
    <property type="entry name" value="ABC transporter transmembrane region"/>
    <property type="match status" value="1"/>
</dbReference>
<evidence type="ECO:0000256" key="1">
    <source>
        <dbReference type="ARBA" id="ARBA00022692"/>
    </source>
</evidence>
<feature type="transmembrane region" description="Helical" evidence="4">
    <location>
        <begin position="64"/>
        <end position="85"/>
    </location>
</feature>
<keyword evidence="1 4" id="KW-0812">Transmembrane</keyword>
<reference evidence="5 6" key="1">
    <citation type="submission" date="2017-12" db="EMBL/GenBank/DDBJ databases">
        <title>Comparative genomics of Botrytis spp.</title>
        <authorList>
            <person name="Valero-Jimenez C.A."/>
            <person name="Tapia P."/>
            <person name="Veloso J."/>
            <person name="Silva-Moreno E."/>
            <person name="Staats M."/>
            <person name="Valdes J.H."/>
            <person name="Van Kan J.A.L."/>
        </authorList>
    </citation>
    <scope>NUCLEOTIDE SEQUENCE [LARGE SCALE GENOMIC DNA]</scope>
    <source>
        <strain evidence="5 6">MUCL11595</strain>
    </source>
</reference>
<name>A0A4Z1ITA8_9HELO</name>
<protein>
    <submittedName>
        <fullName evidence="5">Uncharacterized protein</fullName>
    </submittedName>
</protein>
<gene>
    <name evidence="5" type="ORF">BCON_0006g01140</name>
</gene>
<evidence type="ECO:0000313" key="6">
    <source>
        <dbReference type="Proteomes" id="UP000297527"/>
    </source>
</evidence>
<keyword evidence="3 4" id="KW-0472">Membrane</keyword>
<dbReference type="Proteomes" id="UP000297527">
    <property type="component" value="Unassembled WGS sequence"/>
</dbReference>
<evidence type="ECO:0000256" key="2">
    <source>
        <dbReference type="ARBA" id="ARBA00022989"/>
    </source>
</evidence>
<keyword evidence="2 4" id="KW-1133">Transmembrane helix</keyword>
<dbReference type="OrthoDB" id="6500128at2759"/>
<organism evidence="5 6">
    <name type="scientific">Botryotinia convoluta</name>
    <dbReference type="NCBI Taxonomy" id="54673"/>
    <lineage>
        <taxon>Eukaryota</taxon>
        <taxon>Fungi</taxon>
        <taxon>Dikarya</taxon>
        <taxon>Ascomycota</taxon>
        <taxon>Pezizomycotina</taxon>
        <taxon>Leotiomycetes</taxon>
        <taxon>Helotiales</taxon>
        <taxon>Sclerotiniaceae</taxon>
        <taxon>Botryotinia</taxon>
    </lineage>
</organism>
<proteinExistence type="predicted"/>
<evidence type="ECO:0000256" key="4">
    <source>
        <dbReference type="SAM" id="Phobius"/>
    </source>
</evidence>
<dbReference type="Gene3D" id="1.20.1560.10">
    <property type="entry name" value="ABC transporter type 1, transmembrane domain"/>
    <property type="match status" value="1"/>
</dbReference>
<dbReference type="GO" id="GO:0016020">
    <property type="term" value="C:membrane"/>
    <property type="evidence" value="ECO:0007669"/>
    <property type="project" value="InterPro"/>
</dbReference>
<dbReference type="EMBL" id="PQXN01000006">
    <property type="protein sequence ID" value="TGO64711.1"/>
    <property type="molecule type" value="Genomic_DNA"/>
</dbReference>
<feature type="transmembrane region" description="Helical" evidence="4">
    <location>
        <begin position="28"/>
        <end position="52"/>
    </location>
</feature>
<dbReference type="InterPro" id="IPR036640">
    <property type="entry name" value="ABC1_TM_sf"/>
</dbReference>
<keyword evidence="6" id="KW-1185">Reference proteome</keyword>
<evidence type="ECO:0000256" key="3">
    <source>
        <dbReference type="ARBA" id="ARBA00023136"/>
    </source>
</evidence>
<evidence type="ECO:0000313" key="5">
    <source>
        <dbReference type="EMBL" id="TGO64711.1"/>
    </source>
</evidence>
<dbReference type="AlphaFoldDB" id="A0A4Z1ITA8"/>
<dbReference type="GO" id="GO:0005524">
    <property type="term" value="F:ATP binding"/>
    <property type="evidence" value="ECO:0007669"/>
    <property type="project" value="InterPro"/>
</dbReference>
<comment type="caution">
    <text evidence="5">The sequence shown here is derived from an EMBL/GenBank/DDBJ whole genome shotgun (WGS) entry which is preliminary data.</text>
</comment>
<sequence length="100" mass="10852">MGASQRVRMAIEKFRDLEFVASKSFRTLLIGSLISSYSALTLAPVVAFGTYIGSSRATNGDFNASRLFGSLILINLLASPLIRILQILPHLEPRLDASLA</sequence>